<dbReference type="SUPFAM" id="SSF47413">
    <property type="entry name" value="lambda repressor-like DNA-binding domains"/>
    <property type="match status" value="1"/>
</dbReference>
<organism evidence="3 4">
    <name type="scientific">Candidatus Dojkabacteria bacterium</name>
    <dbReference type="NCBI Taxonomy" id="2099670"/>
    <lineage>
        <taxon>Bacteria</taxon>
        <taxon>Candidatus Dojkabacteria</taxon>
    </lineage>
</organism>
<dbReference type="InterPro" id="IPR010982">
    <property type="entry name" value="Lambda_DNA-bd_dom_sf"/>
</dbReference>
<feature type="non-terminal residue" evidence="3">
    <location>
        <position position="189"/>
    </location>
</feature>
<dbReference type="AlphaFoldDB" id="A0A955RI86"/>
<evidence type="ECO:0000313" key="3">
    <source>
        <dbReference type="EMBL" id="MCA9382452.1"/>
    </source>
</evidence>
<dbReference type="PANTHER" id="PTHR34475:SF1">
    <property type="entry name" value="CYTOSKELETON PROTEIN RODZ"/>
    <property type="match status" value="1"/>
</dbReference>
<evidence type="ECO:0000259" key="2">
    <source>
        <dbReference type="PROSITE" id="PS50943"/>
    </source>
</evidence>
<accession>A0A955RI86</accession>
<keyword evidence="1" id="KW-0812">Transmembrane</keyword>
<dbReference type="PROSITE" id="PS50943">
    <property type="entry name" value="HTH_CROC1"/>
    <property type="match status" value="1"/>
</dbReference>
<dbReference type="EMBL" id="JAGQLG010000137">
    <property type="protein sequence ID" value="MCA9382452.1"/>
    <property type="molecule type" value="Genomic_DNA"/>
</dbReference>
<dbReference type="Proteomes" id="UP000782843">
    <property type="component" value="Unassembled WGS sequence"/>
</dbReference>
<feature type="transmembrane region" description="Helical" evidence="1">
    <location>
        <begin position="102"/>
        <end position="127"/>
    </location>
</feature>
<keyword evidence="1" id="KW-0472">Membrane</keyword>
<comment type="caution">
    <text evidence="3">The sequence shown here is derived from an EMBL/GenBank/DDBJ whole genome shotgun (WGS) entry which is preliminary data.</text>
</comment>
<sequence length="189" mass="21258">MRKVGDLLKKEREAKGLTVEEVSKATKLKAEYIRQIEKSNYDIGVSGIYLKGFIKRYANYLEVDNKTVEALYRRETGQEVNEIDVSVNKPMLASRFILSPKVFYIIGSLIIFIAFLTFLGYQFIFLLSSPSLSISSPLNIEVDKKLGNQEISEEVTAEGARVVVEGMAQDGSLVYINNTQVVLGEDNEF</sequence>
<dbReference type="GO" id="GO:0003677">
    <property type="term" value="F:DNA binding"/>
    <property type="evidence" value="ECO:0007669"/>
    <property type="project" value="InterPro"/>
</dbReference>
<evidence type="ECO:0000313" key="4">
    <source>
        <dbReference type="Proteomes" id="UP000782843"/>
    </source>
</evidence>
<dbReference type="Pfam" id="PF13413">
    <property type="entry name" value="HTH_25"/>
    <property type="match status" value="1"/>
</dbReference>
<keyword evidence="1" id="KW-1133">Transmembrane helix</keyword>
<dbReference type="InterPro" id="IPR050400">
    <property type="entry name" value="Bact_Cytoskel_RodZ"/>
</dbReference>
<dbReference type="PANTHER" id="PTHR34475">
    <property type="match status" value="1"/>
</dbReference>
<dbReference type="SMART" id="SM00530">
    <property type="entry name" value="HTH_XRE"/>
    <property type="match status" value="1"/>
</dbReference>
<reference evidence="3" key="1">
    <citation type="submission" date="2020-04" db="EMBL/GenBank/DDBJ databases">
        <authorList>
            <person name="Zhang T."/>
        </authorList>
    </citation>
    <scope>NUCLEOTIDE SEQUENCE</scope>
    <source>
        <strain evidence="3">HKST-UBA10</strain>
    </source>
</reference>
<proteinExistence type="predicted"/>
<protein>
    <submittedName>
        <fullName evidence="3">Helix-turn-helix domain-containing protein</fullName>
    </submittedName>
</protein>
<feature type="domain" description="HTH cro/C1-type" evidence="2">
    <location>
        <begin position="8"/>
        <end position="46"/>
    </location>
</feature>
<dbReference type="InterPro" id="IPR001387">
    <property type="entry name" value="Cro/C1-type_HTH"/>
</dbReference>
<dbReference type="CDD" id="cd00093">
    <property type="entry name" value="HTH_XRE"/>
    <property type="match status" value="1"/>
</dbReference>
<name>A0A955RI86_9BACT</name>
<reference evidence="3" key="2">
    <citation type="journal article" date="2021" name="Microbiome">
        <title>Successional dynamics and alternative stable states in a saline activated sludge microbial community over 9 years.</title>
        <authorList>
            <person name="Wang Y."/>
            <person name="Ye J."/>
            <person name="Ju F."/>
            <person name="Liu L."/>
            <person name="Boyd J.A."/>
            <person name="Deng Y."/>
            <person name="Parks D.H."/>
            <person name="Jiang X."/>
            <person name="Yin X."/>
            <person name="Woodcroft B.J."/>
            <person name="Tyson G.W."/>
            <person name="Hugenholtz P."/>
            <person name="Polz M.F."/>
            <person name="Zhang T."/>
        </authorList>
    </citation>
    <scope>NUCLEOTIDE SEQUENCE</scope>
    <source>
        <strain evidence="3">HKST-UBA10</strain>
    </source>
</reference>
<gene>
    <name evidence="3" type="ORF">KC660_03540</name>
</gene>
<evidence type="ECO:0000256" key="1">
    <source>
        <dbReference type="SAM" id="Phobius"/>
    </source>
</evidence>
<dbReference type="Gene3D" id="1.10.260.40">
    <property type="entry name" value="lambda repressor-like DNA-binding domains"/>
    <property type="match status" value="1"/>
</dbReference>